<evidence type="ECO:0000256" key="1">
    <source>
        <dbReference type="SAM" id="SignalP"/>
    </source>
</evidence>
<keyword evidence="1" id="KW-0732">Signal</keyword>
<proteinExistence type="predicted"/>
<dbReference type="OrthoDB" id="5934988at2759"/>
<feature type="chain" id="PRO_5006867801" evidence="1">
    <location>
        <begin position="23"/>
        <end position="141"/>
    </location>
</feature>
<sequence>MNAIEQFLILIALAIVGRLSRHQYIPSVALQKQVSAYYKNRSGSDSVPQSNYCSFGISTFQMWHHKFAPGFALRLRPRANKNLHIPSGYARGNFLHQISPPGAFMQIFNTLGAICKFLYALRLRPRLCLRQFFEIFENFKI</sequence>
<gene>
    <name evidence="2" type="ORF">T07_6343</name>
</gene>
<name>A0A0V0RI93_9BILA</name>
<reference evidence="2 3" key="1">
    <citation type="submission" date="2015-01" db="EMBL/GenBank/DDBJ databases">
        <title>Evolution of Trichinella species and genotypes.</title>
        <authorList>
            <person name="Korhonen P.K."/>
            <person name="Edoardo P."/>
            <person name="Giuseppe L.R."/>
            <person name="Gasser R.B."/>
        </authorList>
    </citation>
    <scope>NUCLEOTIDE SEQUENCE [LARGE SCALE GENOMIC DNA]</scope>
    <source>
        <strain evidence="2">ISS37</strain>
    </source>
</reference>
<comment type="caution">
    <text evidence="2">The sequence shown here is derived from an EMBL/GenBank/DDBJ whole genome shotgun (WGS) entry which is preliminary data.</text>
</comment>
<keyword evidence="3" id="KW-1185">Reference proteome</keyword>
<feature type="signal peptide" evidence="1">
    <location>
        <begin position="1"/>
        <end position="22"/>
    </location>
</feature>
<evidence type="ECO:0000313" key="2">
    <source>
        <dbReference type="EMBL" id="KRX14144.1"/>
    </source>
</evidence>
<protein>
    <submittedName>
        <fullName evidence="2">Uncharacterized protein</fullName>
    </submittedName>
</protein>
<accession>A0A0V0RI93</accession>
<evidence type="ECO:0000313" key="3">
    <source>
        <dbReference type="Proteomes" id="UP000054630"/>
    </source>
</evidence>
<organism evidence="2 3">
    <name type="scientific">Trichinella nelsoni</name>
    <dbReference type="NCBI Taxonomy" id="6336"/>
    <lineage>
        <taxon>Eukaryota</taxon>
        <taxon>Metazoa</taxon>
        <taxon>Ecdysozoa</taxon>
        <taxon>Nematoda</taxon>
        <taxon>Enoplea</taxon>
        <taxon>Dorylaimia</taxon>
        <taxon>Trichinellida</taxon>
        <taxon>Trichinellidae</taxon>
        <taxon>Trichinella</taxon>
    </lineage>
</organism>
<dbReference type="EMBL" id="JYDL01000170">
    <property type="protein sequence ID" value="KRX14144.1"/>
    <property type="molecule type" value="Genomic_DNA"/>
</dbReference>
<dbReference type="AlphaFoldDB" id="A0A0V0RI93"/>
<dbReference type="Proteomes" id="UP000054630">
    <property type="component" value="Unassembled WGS sequence"/>
</dbReference>